<reference evidence="8" key="1">
    <citation type="submission" date="2025-08" db="UniProtKB">
        <authorList>
            <consortium name="RefSeq"/>
        </authorList>
    </citation>
    <scope>IDENTIFICATION</scope>
</reference>
<dbReference type="PANTHER" id="PTHR11039">
    <property type="entry name" value="NEBULIN"/>
    <property type="match status" value="1"/>
</dbReference>
<dbReference type="GO" id="GO:0071691">
    <property type="term" value="P:cardiac muscle thin filament assembly"/>
    <property type="evidence" value="ECO:0007669"/>
    <property type="project" value="TreeGrafter"/>
</dbReference>
<organism evidence="7 8">
    <name type="scientific">Parambassis ranga</name>
    <name type="common">Indian glassy fish</name>
    <dbReference type="NCBI Taxonomy" id="210632"/>
    <lineage>
        <taxon>Eukaryota</taxon>
        <taxon>Metazoa</taxon>
        <taxon>Chordata</taxon>
        <taxon>Craniata</taxon>
        <taxon>Vertebrata</taxon>
        <taxon>Euteleostomi</taxon>
        <taxon>Actinopterygii</taxon>
        <taxon>Neopterygii</taxon>
        <taxon>Teleostei</taxon>
        <taxon>Neoteleostei</taxon>
        <taxon>Acanthomorphata</taxon>
        <taxon>Ovalentaria</taxon>
        <taxon>Ambassidae</taxon>
        <taxon>Parambassis</taxon>
    </lineage>
</organism>
<gene>
    <name evidence="8" type="primary">neb</name>
</gene>
<keyword evidence="7" id="KW-1185">Reference proteome</keyword>
<dbReference type="GO" id="GO:0030018">
    <property type="term" value="C:Z disc"/>
    <property type="evidence" value="ECO:0007669"/>
    <property type="project" value="InterPro"/>
</dbReference>
<keyword evidence="1 4" id="KW-0728">SH3 domain</keyword>
<dbReference type="RefSeq" id="XP_028250357.1">
    <property type="nucleotide sequence ID" value="XM_028394556.1"/>
</dbReference>
<evidence type="ECO:0000256" key="1">
    <source>
        <dbReference type="ARBA" id="ARBA00022443"/>
    </source>
</evidence>
<dbReference type="PROSITE" id="PS50002">
    <property type="entry name" value="SH3"/>
    <property type="match status" value="1"/>
</dbReference>
<evidence type="ECO:0000313" key="8">
    <source>
        <dbReference type="RefSeq" id="XP_028250357.1"/>
    </source>
</evidence>
<dbReference type="InParanoid" id="A0A6P7HII6"/>
<dbReference type="CTD" id="4703"/>
<evidence type="ECO:0000256" key="2">
    <source>
        <dbReference type="ARBA" id="ARBA00022737"/>
    </source>
</evidence>
<keyword evidence="3" id="KW-0009">Actin-binding</keyword>
<dbReference type="SMART" id="SM00326">
    <property type="entry name" value="SH3"/>
    <property type="match status" value="1"/>
</dbReference>
<keyword evidence="2" id="KW-0677">Repeat</keyword>
<evidence type="ECO:0000259" key="6">
    <source>
        <dbReference type="PROSITE" id="PS50002"/>
    </source>
</evidence>
<dbReference type="FunFam" id="2.30.30.40:FF:000007">
    <property type="entry name" value="nebulin isoform X1"/>
    <property type="match status" value="1"/>
</dbReference>
<evidence type="ECO:0000256" key="4">
    <source>
        <dbReference type="PROSITE-ProRule" id="PRU00192"/>
    </source>
</evidence>
<dbReference type="InterPro" id="IPR036028">
    <property type="entry name" value="SH3-like_dom_sf"/>
</dbReference>
<dbReference type="Pfam" id="PF00880">
    <property type="entry name" value="Nebulin"/>
    <property type="match status" value="66"/>
</dbReference>
<evidence type="ECO:0000256" key="5">
    <source>
        <dbReference type="SAM" id="MobiDB-lite"/>
    </source>
</evidence>
<name>A0A6P7HII6_9TELE</name>
<dbReference type="InterPro" id="IPR013998">
    <property type="entry name" value="Nebulin-like"/>
</dbReference>
<sequence>MAEIVEEIEYEEEEEEEEEIIEEYVEQITTSTVSHQSSQVLQSGLPARRVRKKVKVDTSKFMTPYLAHSQKMLEQFSHNRYRAAYDKSKGTPPALTTETPEMIRIRKAQEQLSEVKYRMEGNKVRTTSLYDGEAREIAHVKHVSDLISKVLYRQKWDETKDRYLLPPDAPELVLAVKNAATMSKKLYTEDWNEEKTMYYPYSDSPELRRVAKAQEVLSDINYKKGHDERKAKYTSLADPPEVELAKRVANQRSDLKYKEDYNKNVKGQWCETPYFDVAIARMAMDNLSNRKYTQQFEDEKDQIYFMQTDTPVYKTNKNARLASSEVQYKKNYEKTKAQCDYNTLPATENPLLRQLRYAGTILSDKVYKASYEKARGSSINYCDTPKFQMDSVLKQFTDIHYKNKYENEVKGHYIGSYEDVYMLHCQKVEEMKNEQLYKADYEDIKTRCFYPQTITPEYEVGKKLQQCKDKVYRHHPDTVKFTQVTDSPVLVQAAINAKQLSDLNYKAKYEETKFKSSLPPDYPFFIQSRVNAFNLSDNCYKYDWEKTKAKKFEVKGDAISILAARAHTNIASDVKYKKEYEKNKGQMVGALSINDDPKILHSVHVAKIQSDREYKKDYEKIKTKYHTPLDMISVTLAKKSQAIASMAGYRSISTNFYLPFDSVLLDLAKKANIIQSNNEYKSDYNNYTKGSPWVTFGSMEVEKAKKAGEILNEKKYRQHPDTIPFTSIDDHPIMMQAKVNQLQRSDLFYKRGLEEIHQKYSLPPDVPEFLQAKCNAYNISKNYYKHAWEETIAKGYDLKPDAISVIAAKAARHAASDVQYKKAYEKAKGHHVGFRSLKDDPLLVHYMEVAKLQSDKNYKKDYHKAKLKYHTPVDMISMVHAKHASAVQTMAGYKQHHHSYCLLPEAMSLDLARTMNYNASDYNYKMDYETSVKGVGWVPIGSLEVEKAKMAAAALDETKYRQRPDTIKFTSLTDSMSMELAKSNAKILNAKEYKASGEKFMHTYHLPADAPELMQARYNAVNISQNYYTYSHRQDLLKGHHMKEDAIPILAAKSSRDIASNYKYKLAYEKAKGHHVGFRSLQDDPLLVHYMEVAKLQSDKNYKKDYHKAKLKYHTPVDMLSFVHAKQASAAQTMAGYRKIPHSFILLPDNMQLQLCRGMMDIQSDNVYKSDYNNFCKGLGWVPIGSVDVEKARAAKAALDDIGYRQHPSNFKFTSKTDSMNIALALTNSKQMDLAAYKASGEKFKHTYNLPADSPEFLQAKFNAQTMSESHYKHKWLQDIAKGYDMKPDAISILHAKQGRHIASNVQYKKDYEKAKGHHVGFRSLQDDPLLVHYMEVAKLQSDKNYKKDYHKAKLKYHTPVDMMSFVHAKQASAVQTYAGYRKIPHNYVLLPDNMRLQLCRTMNTQSSDCDYKSDWNNFVRGTGWVPIGSIGVETAKVGGDIMSERKYRTHPSNFKFSKLMDSMDVVLATANNQIMNKKAYTAAWEKDKLTVHVMPDSPEIVLAKANALNMSNKLYKAGIVEMANKGYNLKADAIPILAAKSGTTIASNYKYKLAYEKARGHHVGFRSLQDDPLLVHYMEVAKLQSNKNYTKDYHKAKLKYHSPVDMLSLVHAKQASAAQTYAGYRKIPHSNVLLPDAMNLQLARTMNIQSSDCNYKSEWNNYIRGTGWVPIGSLGVETAKVGGDILSDSKYRTHPSNFKFSKLMDSMDVVLATANNQIMNKKAYTAAWEKDKLTVHVMPDSPEIVLAKANALNMSNKLYKAGIVEMANKGYNLKADAIPILAAKSGTTIASNYKYKLAYEKAKGHHVGFRSLQDDPLLVHYMEIAKLQSNKNYTKDYHKAKLKYHSPVDMLSLVHAKQASAAQTYAGYRKIPHSNVLLPDAMNLELARNMQLIASDNQYKSEYTNYIRGIGWVPIGSLDVEKARTAGLAFSEKQYRQHPSNLKFTKDMHSMDLVLATANNQIMNKTSYIKAWEKDKTTIHIMPDAMDIVLARENKKHVSEKLYKLDNELSKKKGHNLRGDAIPVQAAKASTAIASDYKYKTGYRKQVGHHIGARSIQDDPLLMLALNSAKIASDALYKKDFNKSKTKFHLPVDMMAFELAKKNQKQVNHFNYITRLHQWTCLPDSTDVVQARHAYDLQSDAVYKEELKVLRGIGWVPIGSLDVEKVKKAGEILSENRYRQHPSNFKFKSTTEDMPMVLAKANALVNNKQAYTEAWDKDKTTVHVMPDAMDILLAKANKVNYSVNMYKQANEEAKKKGYDLRNDAISIIAARASRDIASDYKYKTGYRKQVGHHIGARSIQDDPLLMLALNSAKIASDALYKKDFNKSKTKFHLPVDMMAFELAKKNQKQVNHFNYITRLHQWTCLPDSNDVVQARHAYDLQSDAVYKEELKVLRGIGWVPIGSLDVEKVKKAGEILSENRYRQHPSNFKFKSTTEDMPLVLAKANAQVMNKKAYSDAWDKEKTKIHIMPDAMDVLLAKANNVNYSLKKYRQAHEDAKKKGYDMRHDAIPILAAKASRDIASDYKYKTGYRKQVGHHIGARSIQDDPLLMLALNSAKIASDALYKKDFNKSKTKFHLPVDMLAFELAKKNQIQVNHANYITRLHNWTCLPDSNDVRQARHAYDLQSDAVYKEELKMLQGVGWVPIGSLDVEKVKKAGEVLSERKYRQHPSNFKFKSTTEDMPLVLAKANAQVMNKQAYTQTWDKEKTKIHIMPDAMDVLLAKANNVNYSMKKYTQANEDAKKKGYDLRNDAISIIAARASRDIASDYKYKTGYRKQVGHHIGALSVQDDPLLMLALNSAKIASDALYKKDFNKSKTKFNLPVDMMAFELAKKNQIQVNHFNYITRLHQWTCLPDSNDVRQARHAYDLQSDAVYKADMKWLQGMGWVPIGSLDVEKAKKAAEVLSERKYRQHPSTVAFTSPTDAMNIVLAKNNALTMNKHLYTEAWEKEKTKLHINPDTPEIVLSQQNAINMSRKLYRQGFEETINKGYILPGDAISVKSAKQSRDIVSDYKYKTGYRKQVGHHIGARSCQDDPLIMLALNSAKIASDALYKKDFNKSKTKFNLPVDMLNLELAKKCQIQVNDFNYRTHLHQWTCLPDSNDVRQARHAYDLQSDAVYKADLVDVVGVGWVPIGSLDVLKAKQAAKILSERLYRQKPDTLSYKTDMTSMPMVLAKANADVLNKKNYIAAWEADKTKNHVTPDLPELLLSKANAYNISNKLYKEAVEKMFKKGYNLKPDAISVVAAKHGREIISDYKYKTGYRKQVGHHIGARSCQDDPLIMLALNSGKIASDALYKKDFNKSKTKFNLPVDMLNLELAKKCQIQVNDFNYRTHLHNWTCLPDSNDVRQARHAYNLQSDAVYKADMEWVKGTGWVPIGSIDVEKAKKAAEILSERKYRQPPSNFKFTAKTSDMPYALAQANAQIMDKKAYTAAWDKDKTKLHVLADTPEILLAKQNKLNTSLKYYREGFVDAINKGYFLPKDAISVLAARASRDIVSDYKYKAGFRKQCGHHIGALSVKDDPLIMLAAHAAKISSDNIYKKDFNKTKTKFNLPVDMLTIELAKKCQIQVNDFNYRTHLHQWTCLPDSNDVVQARKVYDLQSDAVYKADMEWLRGCGWSPQDSVDVLKARHAQVILNERLYRQPPSTVKFTSVVDLPAIVLSKQNAENLSERKYKEVWEKEKLTIHVPHNAPSFELSKANAVNISNKLYTKSWDDQKAKGYHIKQDAISVLKARASRDIISDYKYHEGYRKQVGHHIGARSCQDDPLIVLALNSAKIASDALYKKDFNKSKTKFNLPVDMLNLELAKKCQIQVNDFNYRTHLHNWTCLPDSNDVVQARKAYDLQSDAVYKADMEWIRGCGWIPHESVEVMKVKHAQKVLAERGYRVKLDEQKFTVPTDRIDMICAKNAADVLNEAKYRQAWHQDKIKYSLVETPGLATAREVAKNVHPKLYTKAWDSVKATGYFMPGDAVPIKQCIHTSKVQSHHKYLESYRKQVGHHIGARSIQDDPLLMLALNSAKIASDALYKKDFNKSKTKFNLPVDMLQFELAKKCQKQVNDDNYRTHLHQWTCLPDSNDVRQARKAYDLQSDNVYKADMEWIRGCGWVAADSVDHVKVKKAQEILNERLYTKHAKECFGKFSLIVDRPEIVLAKTNAANLSDLKYKETFNAEKGRYIGSEDTPQLAHSREVAKIISEKLYKSDWDNTKATGYQLNQEYIPLLTCRRGRDNASDAKYKDLHEKAKGHYMAGTLVDFPDVMRCGDQEKNKGLRLYQKDYHHTKTKTHIPPDIILNRVAKRNQDMLSDVLYRTYLHQWTCHPEQEDAIRARKTNEILSDVFYKDDLNWMKGIGCYVWDTPEIVRAKKAYELQSDLKYRNEAKKEFNNYSIVTDTPVYVTAILGHTWASELNYREAYHKEKHLYTTVLDTYDYARCHNFKYFFSNKNYTAAWDKIKAKGYQIPHDSHALKHAKLQKVILSNVKYKEDYEKFKTLYTLPNSLEEDPATARCVKAGKLVLDRLYKEKYEKTKAKNHIPPDMLEILSARNTQSTVSGINYRKYLHQWVCLPDMQVYVQARKVNEQLSDIFYKDDLNWLKGIGCYAWDTPEIIRVKNSGNLQSEIKYRAKGIESFKEYSVVTDTPVYETAKQNAQNLSDLHYRYDYNANVKGTNTAPAVTIDTERARLANYIQSDNWYKEANKHFMPTGYSLTHDTPLIKQVKRNSFVTSNVKYKEAYEMMKAKAYTLHPEGVNFVNARKANKISNERLYRELYHKQKDKIHTTYNTPDIKQVKMNQEHLSDLCYKEKFYNSRGQLISMPITPELMHCYHVNQITSELKYKEDLMWLRGLGCFLYDTPEMVHVRNITKFKVNYPVEAKKNLANYSVVLDTPEYKRVTELKTHMSNLIYKAQSKEEMSKVSSTGDSLDIMRVRWAQQLTNKFLYTDLAARERAHFTPESETPHMGHARKMKMVYSENKYKEQYEKMKHRYTAIADTPLLIRAKKAYLQSSDLRYKESFELAKGHYRTVKDALDIIIHRRVTDDISEVKYREKYINSLGTWKSIPDRPEFFFSRIVSDNVSNVKYKEDLDWLKGIGCYVWDTPELVQAERNKSLYSERLYKSSFEKNRGNFKYTCDTPFFQAAKQASILINDRVYRANYEKTKDKFTITTDDPRYQLARENNKMSQWRYREQYERAKDKFTPVLETPEYEAHKRSKKISDIIYRMEYNKTKAKGYTLPYDTPYQQHMKKVKEITSNLKYKEVYEKSKAQINMDPEAHDIRAAKEAYKNISNLDYKKKYEATKNKWIWTADRPDFVNAAKNSLQQSDIEYKYDKEMMKGCVIPVVDDKLTVLCMKNAEMASDVKYKQKYEKEKGHYVPVMDTPQILHAKSVRTLVSESKYKEASKKDMQSGSFTTLSETRDTAHSKEINKLVSGKLYKAKFEKEKGKSVYNHMIVPPDVQHAMDVAKNQSNVKYKKDAKANLHYTTVVDRPDIRKATQAAKLISEVGYREKAREAASRGGSLVYRPDIALATEVSKLTSQVKYKEKFDKEVKGKRPQFDLKESKMYKTFKDANTLASEVKYKGDLKKMHKPVTDMAESLSMQHNLSTSKLSSSYCYKKKFEESKGHYHMIPDTPEQLHLKEASELQSNVKYKEKYEREKGKPMLDFETPTYVTAKEAQHMQSQKDYKKDFEENMKGKNLSGLEVTPAMIHVRHATKIASEREYRKDLEEGVKGKGLTVLEETPELLRARNATQILCEREYKKALEQEIKGKGMLALATDTPDFMRARNATDILSQTKYKQIAEMDRASYTTVIDTPDIIHAQQMRNIVSQKKYKEEAEKTMSHYVPVLDTPEMQRVRENQKNFSTLQYQVDLKNIKGKVSTVKDTPEMLRVKENTKNFSLIQYKEDLGGGTSLPETPEMERVKRNQRNISMIQYKESVGQGTAIPDLPEVKRVRETQKNISLHQYKEGVGQGTSVSETPEMERVKRNQRNVSTIKYKDSLGRGTAIPDLPEVKRVKETQKHISSVLYKDSSAKGTPVVFTPEMERVKRNQENISSVLYSDSFRKQVQGKAAFVLDTPEMRRVRETQRIISGVRYHEDFEKSKGSFTPTTSDPVTDRVKKNMQDFSDISYRGIQRRVVEMERRRALEHDQETITDLRVWRTNPGSVFDYDPAEDNIQSRSLHMMSVQAQRRSKEQSRSTSALSNVVDEKSEVSQEADHHTSLYSNGFMASSIGYHQAKTVEVQQRSSSVATQQTTVSSIPSQPSTTGKTVRAMYDYTAADSDEVSFKDGDVIVNVQSIDEGWMYGTVQRTGKTGMLPANYVEAI</sequence>
<feature type="domain" description="SH3" evidence="6">
    <location>
        <begin position="6245"/>
        <end position="6304"/>
    </location>
</feature>
<dbReference type="CDD" id="cd11933">
    <property type="entry name" value="SH3_Nebulin_C"/>
    <property type="match status" value="1"/>
</dbReference>
<dbReference type="Pfam" id="PF14604">
    <property type="entry name" value="SH3_9"/>
    <property type="match status" value="1"/>
</dbReference>
<dbReference type="SUPFAM" id="SSF50044">
    <property type="entry name" value="SH3-domain"/>
    <property type="match status" value="1"/>
</dbReference>
<dbReference type="GeneID" id="114426879"/>
<dbReference type="InterPro" id="IPR035629">
    <property type="entry name" value="Nebulin_SH3"/>
</dbReference>
<dbReference type="GO" id="GO:0051015">
    <property type="term" value="F:actin filament binding"/>
    <property type="evidence" value="ECO:0007669"/>
    <property type="project" value="InterPro"/>
</dbReference>
<dbReference type="Gene3D" id="2.30.30.40">
    <property type="entry name" value="SH3 Domains"/>
    <property type="match status" value="1"/>
</dbReference>
<accession>A0A6P7HII6</accession>
<dbReference type="PRINTS" id="PR00510">
    <property type="entry name" value="NEBULIN"/>
</dbReference>
<dbReference type="InterPro" id="IPR000900">
    <property type="entry name" value="Nebulin_repeat"/>
</dbReference>
<evidence type="ECO:0000256" key="3">
    <source>
        <dbReference type="ARBA" id="ARBA00023203"/>
    </source>
</evidence>
<feature type="region of interest" description="Disordered" evidence="5">
    <location>
        <begin position="6165"/>
        <end position="6193"/>
    </location>
</feature>
<dbReference type="SMART" id="SM00227">
    <property type="entry name" value="NEBU"/>
    <property type="match status" value="169"/>
</dbReference>
<dbReference type="InterPro" id="IPR055297">
    <property type="entry name" value="NEBU/NEBL"/>
</dbReference>
<evidence type="ECO:0000313" key="7">
    <source>
        <dbReference type="Proteomes" id="UP000515145"/>
    </source>
</evidence>
<dbReference type="Proteomes" id="UP000515145">
    <property type="component" value="Chromosome 21"/>
</dbReference>
<dbReference type="PANTHER" id="PTHR11039:SF37">
    <property type="entry name" value="NEBULIN"/>
    <property type="match status" value="1"/>
</dbReference>
<proteinExistence type="predicted"/>
<dbReference type="OrthoDB" id="10070368at2759"/>
<dbReference type="PRINTS" id="PR00452">
    <property type="entry name" value="SH3DOMAIN"/>
</dbReference>
<dbReference type="PROSITE" id="PS51216">
    <property type="entry name" value="NEBULIN"/>
    <property type="match status" value="103"/>
</dbReference>
<protein>
    <submittedName>
        <fullName evidence="8">Nebulin isoform X15</fullName>
    </submittedName>
</protein>
<dbReference type="InterPro" id="IPR001452">
    <property type="entry name" value="SH3_domain"/>
</dbReference>